<keyword evidence="3" id="KW-1185">Reference proteome</keyword>
<reference evidence="2 3" key="1">
    <citation type="submission" date="2016-11" db="EMBL/GenBank/DDBJ databases">
        <title>Draft Genome Sequences of Nine Cyanobacterial Strains from Diverse Habitats.</title>
        <authorList>
            <person name="Zhu T."/>
            <person name="Hou S."/>
            <person name="Lu X."/>
            <person name="Hess W.R."/>
        </authorList>
    </citation>
    <scope>NUCLEOTIDE SEQUENCE [LARGE SCALE GENOMIC DNA]</scope>
    <source>
        <strain evidence="2 3">NIES-593</strain>
    </source>
</reference>
<evidence type="ECO:0000313" key="3">
    <source>
        <dbReference type="Proteomes" id="UP000186868"/>
    </source>
</evidence>
<dbReference type="SUPFAM" id="SSF53335">
    <property type="entry name" value="S-adenosyl-L-methionine-dependent methyltransferases"/>
    <property type="match status" value="1"/>
</dbReference>
<dbReference type="NCBIfam" id="TIGR01444">
    <property type="entry name" value="fkbM_fam"/>
    <property type="match status" value="1"/>
</dbReference>
<dbReference type="Proteomes" id="UP000186868">
    <property type="component" value="Unassembled WGS sequence"/>
</dbReference>
<accession>A0A1U7HJX4</accession>
<keyword evidence="2" id="KW-0808">Transferase</keyword>
<dbReference type="PANTHER" id="PTHR36973:SF4">
    <property type="entry name" value="NODULATION PROTEIN"/>
    <property type="match status" value="1"/>
</dbReference>
<gene>
    <name evidence="2" type="ORF">NIES593_09040</name>
</gene>
<dbReference type="Pfam" id="PF05050">
    <property type="entry name" value="Methyltransf_21"/>
    <property type="match status" value="1"/>
</dbReference>
<comment type="caution">
    <text evidence="2">The sequence shown here is derived from an EMBL/GenBank/DDBJ whole genome shotgun (WGS) entry which is preliminary data.</text>
</comment>
<dbReference type="GO" id="GO:0008171">
    <property type="term" value="F:O-methyltransferase activity"/>
    <property type="evidence" value="ECO:0007669"/>
    <property type="project" value="TreeGrafter"/>
</dbReference>
<dbReference type="InterPro" id="IPR053188">
    <property type="entry name" value="FkbM_Methyltransferase"/>
</dbReference>
<dbReference type="PANTHER" id="PTHR36973">
    <property type="entry name" value="SLL1456 PROTEIN-RELATED"/>
    <property type="match status" value="1"/>
</dbReference>
<dbReference type="AlphaFoldDB" id="A0A1U7HJX4"/>
<dbReference type="Gene3D" id="3.40.50.150">
    <property type="entry name" value="Vaccinia Virus protein VP39"/>
    <property type="match status" value="1"/>
</dbReference>
<evidence type="ECO:0000259" key="1">
    <source>
        <dbReference type="Pfam" id="PF05050"/>
    </source>
</evidence>
<name>A0A1U7HJX4_9CYAN</name>
<dbReference type="GO" id="GO:0032259">
    <property type="term" value="P:methylation"/>
    <property type="evidence" value="ECO:0007669"/>
    <property type="project" value="UniProtKB-KW"/>
</dbReference>
<evidence type="ECO:0000313" key="2">
    <source>
        <dbReference type="EMBL" id="OKH23869.1"/>
    </source>
</evidence>
<protein>
    <submittedName>
        <fullName evidence="2">FkbM family methyltransferase</fullName>
    </submittedName>
</protein>
<organism evidence="2 3">
    <name type="scientific">Hydrococcus rivularis NIES-593</name>
    <dbReference type="NCBI Taxonomy" id="1921803"/>
    <lineage>
        <taxon>Bacteria</taxon>
        <taxon>Bacillati</taxon>
        <taxon>Cyanobacteriota</taxon>
        <taxon>Cyanophyceae</taxon>
        <taxon>Pleurocapsales</taxon>
        <taxon>Hydrococcaceae</taxon>
        <taxon>Hydrococcus</taxon>
    </lineage>
</organism>
<dbReference type="EMBL" id="MRCB01000008">
    <property type="protein sequence ID" value="OKH23869.1"/>
    <property type="molecule type" value="Genomic_DNA"/>
</dbReference>
<keyword evidence="2" id="KW-0489">Methyltransferase</keyword>
<dbReference type="STRING" id="1921803.NIES593_09040"/>
<dbReference type="InterPro" id="IPR029063">
    <property type="entry name" value="SAM-dependent_MTases_sf"/>
</dbReference>
<feature type="domain" description="Methyltransferase FkbM" evidence="1">
    <location>
        <begin position="42"/>
        <end position="204"/>
    </location>
</feature>
<dbReference type="InterPro" id="IPR006342">
    <property type="entry name" value="FkbM_mtfrase"/>
</dbReference>
<sequence>MLYQLSLNGLGILNYENKRVSGEYNFLATVVKNLDKNAVVLDIGANIGEYSNSIKKIRPDIQLFAFEPHPKTFKILEKNAKLHNYCAFNLACGKEKAKLKLYDYEKSNGSQHASLFHEVITDIHGSKFIEHEIDIINLDSFIKEQNIKKINLIKIDVEGNEYGVLEGLHEAIKNNLVEIIQFEFNEMNVVSRSFFKDFYEILSEYTLFRMLPDGIVPLEKYHPLFCEIYAFQNIVAIHKKIKLHI</sequence>
<proteinExistence type="predicted"/>